<dbReference type="PROSITE" id="PS51318">
    <property type="entry name" value="TAT"/>
    <property type="match status" value="1"/>
</dbReference>
<dbReference type="Proteomes" id="UP000240357">
    <property type="component" value="Unassembled WGS sequence"/>
</dbReference>
<dbReference type="RefSeq" id="WP_106932684.1">
    <property type="nucleotide sequence ID" value="NZ_PYFT01000001.1"/>
</dbReference>
<gene>
    <name evidence="3" type="ORF">AHMF7605_24925</name>
</gene>
<dbReference type="InterPro" id="IPR019546">
    <property type="entry name" value="TAT_signal_bac_arc"/>
</dbReference>
<dbReference type="AlphaFoldDB" id="A0A2T2YLW5"/>
<name>A0A2T2YLW5_9BACT</name>
<organism evidence="3 4">
    <name type="scientific">Adhaeribacter arboris</name>
    <dbReference type="NCBI Taxonomy" id="2072846"/>
    <lineage>
        <taxon>Bacteria</taxon>
        <taxon>Pseudomonadati</taxon>
        <taxon>Bacteroidota</taxon>
        <taxon>Cytophagia</taxon>
        <taxon>Cytophagales</taxon>
        <taxon>Hymenobacteraceae</taxon>
        <taxon>Adhaeribacter</taxon>
    </lineage>
</organism>
<dbReference type="Gene3D" id="3.30.360.10">
    <property type="entry name" value="Dihydrodipicolinate Reductase, domain 2"/>
    <property type="match status" value="1"/>
</dbReference>
<accession>A0A2T2YLW5</accession>
<evidence type="ECO:0000259" key="1">
    <source>
        <dbReference type="Pfam" id="PF01408"/>
    </source>
</evidence>
<protein>
    <submittedName>
        <fullName evidence="3">Dehydrogenase</fullName>
    </submittedName>
</protein>
<dbReference type="SUPFAM" id="SSF51735">
    <property type="entry name" value="NAD(P)-binding Rossmann-fold domains"/>
    <property type="match status" value="1"/>
</dbReference>
<evidence type="ECO:0000259" key="2">
    <source>
        <dbReference type="Pfam" id="PF19051"/>
    </source>
</evidence>
<dbReference type="Pfam" id="PF19051">
    <property type="entry name" value="GFO_IDH_MocA_C2"/>
    <property type="match status" value="1"/>
</dbReference>
<dbReference type="NCBIfam" id="TIGR01409">
    <property type="entry name" value="TAT_signal_seq"/>
    <property type="match status" value="1"/>
</dbReference>
<dbReference type="EMBL" id="PYFT01000001">
    <property type="protein sequence ID" value="PSR56506.1"/>
    <property type="molecule type" value="Genomic_DNA"/>
</dbReference>
<dbReference type="InterPro" id="IPR050463">
    <property type="entry name" value="Gfo/Idh/MocA_oxidrdct_glycsds"/>
</dbReference>
<feature type="domain" description="Gfo/Idh/MocA-like oxidoreductase N-terminal" evidence="1">
    <location>
        <begin position="43"/>
        <end position="165"/>
    </location>
</feature>
<comment type="caution">
    <text evidence="3">The sequence shown here is derived from an EMBL/GenBank/DDBJ whole genome shotgun (WGS) entry which is preliminary data.</text>
</comment>
<sequence>MINNNNNSRRDFIKKAGLGSVGLALGMSAKSYASIMGANDRVRMGFVGVNGRGNGMTKNFARQAGCEVVYVCDVDANAMAKTITGLADISKKKPKGVKDFRTILNDKSLDGVYIATPDHWHAPAAILACQAGKHVYVEKPCSHNPYEGELLVEAARKYNRIVQMGNQRRSWPRIMECMEELKSGIIGKAYLAKGWYTNNRKPIGKGKQVPVPANLDYELWQGPAPRRPYQDNLIHYNWHWFWNWGTGEALNNGTHEIDVMRWGLGVEYPTRVTSFGGRYAYQDDWETPDTQVINLEFPGGMAMTWEGRSCNNYPVEGSARGAIFYGDKGTVVTTGDNDYTVYNMDNKVVKKVQDEAKTNTTDPAGPGDKLDAFHIHNFLDCVRTGKRPNGDIETGHKSVLLCQLGNIAQRTGRVLNCDQKNGHIVNDKEAMALWRREYEPGWEPKLV</sequence>
<evidence type="ECO:0000313" key="4">
    <source>
        <dbReference type="Proteomes" id="UP000240357"/>
    </source>
</evidence>
<dbReference type="SUPFAM" id="SSF55347">
    <property type="entry name" value="Glyceraldehyde-3-phosphate dehydrogenase-like, C-terminal domain"/>
    <property type="match status" value="1"/>
</dbReference>
<dbReference type="Gene3D" id="3.40.50.720">
    <property type="entry name" value="NAD(P)-binding Rossmann-like Domain"/>
    <property type="match status" value="1"/>
</dbReference>
<proteinExistence type="predicted"/>
<evidence type="ECO:0000313" key="3">
    <source>
        <dbReference type="EMBL" id="PSR56506.1"/>
    </source>
</evidence>
<dbReference type="PANTHER" id="PTHR43818">
    <property type="entry name" value="BCDNA.GH03377"/>
    <property type="match status" value="1"/>
</dbReference>
<dbReference type="Pfam" id="PF01408">
    <property type="entry name" value="GFO_IDH_MocA"/>
    <property type="match status" value="1"/>
</dbReference>
<dbReference type="OrthoDB" id="9763611at2"/>
<dbReference type="GO" id="GO:0000166">
    <property type="term" value="F:nucleotide binding"/>
    <property type="evidence" value="ECO:0007669"/>
    <property type="project" value="InterPro"/>
</dbReference>
<dbReference type="PANTHER" id="PTHR43818:SF5">
    <property type="entry name" value="OXIDOREDUCTASE FAMILY PROTEIN"/>
    <property type="match status" value="1"/>
</dbReference>
<dbReference type="InterPro" id="IPR043906">
    <property type="entry name" value="Gfo/Idh/MocA_OxRdtase_bact_C"/>
</dbReference>
<feature type="domain" description="Gfo/Idh/MocA-like oxidoreductase bacterial type C-terminal" evidence="2">
    <location>
        <begin position="207"/>
        <end position="437"/>
    </location>
</feature>
<dbReference type="InterPro" id="IPR000683">
    <property type="entry name" value="Gfo/Idh/MocA-like_OxRdtase_N"/>
</dbReference>
<keyword evidence="4" id="KW-1185">Reference proteome</keyword>
<reference evidence="3 4" key="1">
    <citation type="submission" date="2018-03" db="EMBL/GenBank/DDBJ databases">
        <title>Adhaeribacter sp. HMF7605 Genome sequencing and assembly.</title>
        <authorList>
            <person name="Kang H."/>
            <person name="Kang J."/>
            <person name="Cha I."/>
            <person name="Kim H."/>
            <person name="Joh K."/>
        </authorList>
    </citation>
    <scope>NUCLEOTIDE SEQUENCE [LARGE SCALE GENOMIC DNA]</scope>
    <source>
        <strain evidence="3 4">HMF7605</strain>
    </source>
</reference>
<dbReference type="InterPro" id="IPR036291">
    <property type="entry name" value="NAD(P)-bd_dom_sf"/>
</dbReference>
<dbReference type="InterPro" id="IPR006311">
    <property type="entry name" value="TAT_signal"/>
</dbReference>